<accession>A0A3P7XAL7</accession>
<keyword evidence="1" id="KW-1133">Transmembrane helix</keyword>
<dbReference type="EMBL" id="UZAH01025822">
    <property type="protein sequence ID" value="VDO71091.1"/>
    <property type="molecule type" value="Genomic_DNA"/>
</dbReference>
<evidence type="ECO:0000256" key="1">
    <source>
        <dbReference type="SAM" id="Phobius"/>
    </source>
</evidence>
<proteinExistence type="predicted"/>
<gene>
    <name evidence="2" type="ORF">HPBE_LOCUS7135</name>
</gene>
<protein>
    <submittedName>
        <fullName evidence="2">Uncharacterized protein</fullName>
    </submittedName>
</protein>
<keyword evidence="1" id="KW-0812">Transmembrane</keyword>
<dbReference type="AlphaFoldDB" id="A0A3P7XAL7"/>
<name>A0A3P7XAL7_HELPZ</name>
<organism evidence="2">
    <name type="scientific">Heligmosomoides polygyrus</name>
    <name type="common">Parasitic roundworm</name>
    <dbReference type="NCBI Taxonomy" id="6339"/>
    <lineage>
        <taxon>Eukaryota</taxon>
        <taxon>Metazoa</taxon>
        <taxon>Ecdysozoa</taxon>
        <taxon>Nematoda</taxon>
        <taxon>Chromadorea</taxon>
        <taxon>Rhabditida</taxon>
        <taxon>Rhabditina</taxon>
        <taxon>Rhabditomorpha</taxon>
        <taxon>Strongyloidea</taxon>
        <taxon>Heligmosomidae</taxon>
        <taxon>Heligmosomoides</taxon>
    </lineage>
</organism>
<dbReference type="OrthoDB" id="5868281at2759"/>
<keyword evidence="1" id="KW-0472">Membrane</keyword>
<reference evidence="2" key="1">
    <citation type="submission" date="2018-11" db="EMBL/GenBank/DDBJ databases">
        <authorList>
            <consortium name="Pathogen Informatics"/>
        </authorList>
    </citation>
    <scope>NUCLEOTIDE SEQUENCE [LARGE SCALE GENOMIC DNA]</scope>
</reference>
<sequence>MLSMAPQFTREFLQERFCPTRLFRPVQLLLTFTLFHVYLLYAVVFSITKLFIHHTRVKGSRIIPLIPSVALCKEKTASVQRHMLSNAFSFPIPALDFVLGISAGWEYISSWVFNFRPQINIKPQLVRAQDQKAWYMSGRHTVTEGWGGGGNALLLLL</sequence>
<evidence type="ECO:0000313" key="2">
    <source>
        <dbReference type="EMBL" id="VDO71091.1"/>
    </source>
</evidence>
<feature type="transmembrane region" description="Helical" evidence="1">
    <location>
        <begin position="29"/>
        <end position="52"/>
    </location>
</feature>